<keyword evidence="14" id="KW-1185">Reference proteome</keyword>
<dbReference type="CDD" id="cd10498">
    <property type="entry name" value="MH2_SMAD_4"/>
    <property type="match status" value="1"/>
</dbReference>
<evidence type="ECO:0000259" key="11">
    <source>
        <dbReference type="PROSITE" id="PS51075"/>
    </source>
</evidence>
<comment type="similarity">
    <text evidence="1 9">Belongs to the dwarfin/SMAD family.</text>
</comment>
<dbReference type="InterPro" id="IPR017855">
    <property type="entry name" value="SMAD-like_dom_sf"/>
</dbReference>
<dbReference type="Pfam" id="PF03165">
    <property type="entry name" value="MH1"/>
    <property type="match status" value="1"/>
</dbReference>
<dbReference type="GO" id="GO:0070411">
    <property type="term" value="F:I-SMAD binding"/>
    <property type="evidence" value="ECO:0007669"/>
    <property type="project" value="TreeGrafter"/>
</dbReference>
<dbReference type="PROSITE" id="PS51076">
    <property type="entry name" value="MH2"/>
    <property type="match status" value="1"/>
</dbReference>
<dbReference type="PROSITE" id="PS51075">
    <property type="entry name" value="MH1"/>
    <property type="match status" value="1"/>
</dbReference>
<dbReference type="GO" id="GO:0000978">
    <property type="term" value="F:RNA polymerase II cis-regulatory region sequence-specific DNA binding"/>
    <property type="evidence" value="ECO:0007669"/>
    <property type="project" value="TreeGrafter"/>
</dbReference>
<keyword evidence="5 9" id="KW-0805">Transcription regulation</keyword>
<feature type="region of interest" description="Disordered" evidence="10">
    <location>
        <begin position="179"/>
        <end position="240"/>
    </location>
</feature>
<dbReference type="Gene3D" id="2.60.200.10">
    <property type="match status" value="1"/>
</dbReference>
<proteinExistence type="inferred from homology"/>
<sequence>MTGSISGASAGSPASSADACISIVHNLMCHRQGGESEGFSKRAIESLVKKLKDKPDELDALILAITSNGSHMTRCATIPRTLDGRLQVAGRKVFPHVIYAKIWRWPDVHKNELKHVANCQYAFDLKLDNVCVNPYHYERVVSPGIDLSFQGLALKPDNQGEDDSFDGADTSRISVGGNAGLFAPLPSPSTTREHSVLSTPAPVTVENKKPTSNIVHPRHEPSHYESRAASSSMPNVLSPMPPESPHSLVFTQFNAHPPLSPPNYWVGPNPASVPELSESPIPHLRLQQQQLWEDARFQTALLTQPPLDHWCTIQYFELDQKVGETFKVRTAYPTAYVDGYVDPGHQNRFCLGPLTNVARTEASEKARLHIGRGVELENQIDGSVWLRCLGDYSVFVQSYYLDREAGRAPGDAVHKIHPHSPLLKVFDLRQCYNQMVQQVGQAQLVAHAQAVAVTGNRHSLPPPSPMTVGSLAGIGADDLRRLCVVRLSFVKGWGPDYNRRTIKETPCWIEVQLNRALQLLDEVLRNAPYNDSRNLTEYH</sequence>
<dbReference type="SMART" id="SM00524">
    <property type="entry name" value="DWB"/>
    <property type="match status" value="1"/>
</dbReference>
<evidence type="ECO:0000256" key="10">
    <source>
        <dbReference type="SAM" id="MobiDB-lite"/>
    </source>
</evidence>
<dbReference type="InterPro" id="IPR013790">
    <property type="entry name" value="Dwarfin"/>
</dbReference>
<dbReference type="SUPFAM" id="SSF49879">
    <property type="entry name" value="SMAD/FHA domain"/>
    <property type="match status" value="1"/>
</dbReference>
<dbReference type="FunFam" id="3.90.520.10:FF:000002">
    <property type="entry name" value="Mothers against decapentaplegic homolog"/>
    <property type="match status" value="1"/>
</dbReference>
<dbReference type="STRING" id="947166.A0A1D1UVJ5"/>
<dbReference type="GO" id="GO:0046872">
    <property type="term" value="F:metal ion binding"/>
    <property type="evidence" value="ECO:0007669"/>
    <property type="project" value="UniProtKB-KW"/>
</dbReference>
<dbReference type="InterPro" id="IPR013019">
    <property type="entry name" value="MAD_homology_MH1"/>
</dbReference>
<feature type="domain" description="MH1" evidence="11">
    <location>
        <begin position="22"/>
        <end position="146"/>
    </location>
</feature>
<evidence type="ECO:0000256" key="7">
    <source>
        <dbReference type="ARBA" id="ARBA00023163"/>
    </source>
</evidence>
<keyword evidence="6" id="KW-0238">DNA-binding</keyword>
<keyword evidence="3" id="KW-0479">Metal-binding</keyword>
<evidence type="ECO:0000259" key="12">
    <source>
        <dbReference type="PROSITE" id="PS51076"/>
    </source>
</evidence>
<dbReference type="InterPro" id="IPR003619">
    <property type="entry name" value="MAD_homology1_Dwarfin-type"/>
</dbReference>
<dbReference type="SUPFAM" id="SSF56366">
    <property type="entry name" value="SMAD MH1 domain"/>
    <property type="match status" value="1"/>
</dbReference>
<dbReference type="SMART" id="SM00523">
    <property type="entry name" value="DWA"/>
    <property type="match status" value="1"/>
</dbReference>
<gene>
    <name evidence="13" type="primary">RvY_05602-1</name>
    <name evidence="13" type="synonym">RvY_05602.1</name>
    <name evidence="13" type="ORF">RvY_05602</name>
</gene>
<dbReference type="GO" id="GO:0071144">
    <property type="term" value="C:heteromeric SMAD protein complex"/>
    <property type="evidence" value="ECO:0007669"/>
    <property type="project" value="TreeGrafter"/>
</dbReference>
<evidence type="ECO:0000256" key="3">
    <source>
        <dbReference type="ARBA" id="ARBA00022723"/>
    </source>
</evidence>
<dbReference type="GO" id="GO:0051239">
    <property type="term" value="P:regulation of multicellular organismal process"/>
    <property type="evidence" value="ECO:0007669"/>
    <property type="project" value="UniProtKB-ARBA"/>
</dbReference>
<dbReference type="PANTHER" id="PTHR13703">
    <property type="entry name" value="SMAD"/>
    <property type="match status" value="1"/>
</dbReference>
<protein>
    <recommendedName>
        <fullName evidence="9">Mothers against decapentaplegic homolog</fullName>
        <shortName evidence="9">MAD homolog</shortName>
        <shortName evidence="9">Mothers against DPP homolog</shortName>
    </recommendedName>
    <alternativeName>
        <fullName evidence="9">SMAD family member</fullName>
    </alternativeName>
</protein>
<dbReference type="InterPro" id="IPR008984">
    <property type="entry name" value="SMAD_FHA_dom_sf"/>
</dbReference>
<keyword evidence="4" id="KW-0862">Zinc</keyword>
<dbReference type="CDD" id="cd10492">
    <property type="entry name" value="MH1_SMAD_4"/>
    <property type="match status" value="1"/>
</dbReference>
<dbReference type="AlphaFoldDB" id="A0A1D1UVJ5"/>
<feature type="compositionally biased region" description="Basic and acidic residues" evidence="10">
    <location>
        <begin position="217"/>
        <end position="226"/>
    </location>
</feature>
<dbReference type="InterPro" id="IPR036578">
    <property type="entry name" value="SMAD_MH1_sf"/>
</dbReference>
<comment type="caution">
    <text evidence="13">The sequence shown here is derived from an EMBL/GenBank/DDBJ whole genome shotgun (WGS) entry which is preliminary data.</text>
</comment>
<name>A0A1D1UVJ5_RAMVA</name>
<dbReference type="GO" id="GO:0009653">
    <property type="term" value="P:anatomical structure morphogenesis"/>
    <property type="evidence" value="ECO:0007669"/>
    <property type="project" value="TreeGrafter"/>
</dbReference>
<dbReference type="Pfam" id="PF03166">
    <property type="entry name" value="MH2"/>
    <property type="match status" value="1"/>
</dbReference>
<dbReference type="InterPro" id="IPR001132">
    <property type="entry name" value="SMAD_dom_Dwarfin-type"/>
</dbReference>
<dbReference type="GO" id="GO:0050793">
    <property type="term" value="P:regulation of developmental process"/>
    <property type="evidence" value="ECO:0007669"/>
    <property type="project" value="UniProtKB-ARBA"/>
</dbReference>
<evidence type="ECO:0000256" key="8">
    <source>
        <dbReference type="ARBA" id="ARBA00023242"/>
    </source>
</evidence>
<keyword evidence="8 9" id="KW-0539">Nucleus</keyword>
<keyword evidence="2 9" id="KW-0963">Cytoplasm</keyword>
<dbReference type="GO" id="GO:0030509">
    <property type="term" value="P:BMP signaling pathway"/>
    <property type="evidence" value="ECO:0007669"/>
    <property type="project" value="TreeGrafter"/>
</dbReference>
<evidence type="ECO:0000256" key="1">
    <source>
        <dbReference type="ARBA" id="ARBA00005545"/>
    </source>
</evidence>
<organism evidence="13 14">
    <name type="scientific">Ramazzottius varieornatus</name>
    <name type="common">Water bear</name>
    <name type="synonym">Tardigrade</name>
    <dbReference type="NCBI Taxonomy" id="947166"/>
    <lineage>
        <taxon>Eukaryota</taxon>
        <taxon>Metazoa</taxon>
        <taxon>Ecdysozoa</taxon>
        <taxon>Tardigrada</taxon>
        <taxon>Eutardigrada</taxon>
        <taxon>Parachela</taxon>
        <taxon>Hypsibioidea</taxon>
        <taxon>Ramazzottiidae</taxon>
        <taxon>Ramazzottius</taxon>
    </lineage>
</organism>
<accession>A0A1D1UVJ5</accession>
<keyword evidence="7 9" id="KW-0804">Transcription</keyword>
<dbReference type="GO" id="GO:0030154">
    <property type="term" value="P:cell differentiation"/>
    <property type="evidence" value="ECO:0007669"/>
    <property type="project" value="TreeGrafter"/>
</dbReference>
<dbReference type="OrthoDB" id="5875866at2759"/>
<evidence type="ECO:0000256" key="5">
    <source>
        <dbReference type="ARBA" id="ARBA00023015"/>
    </source>
</evidence>
<dbReference type="Gene3D" id="3.90.520.10">
    <property type="entry name" value="SMAD MH1 domain"/>
    <property type="match status" value="1"/>
</dbReference>
<dbReference type="GO" id="GO:0040024">
    <property type="term" value="P:dauer larval development"/>
    <property type="evidence" value="ECO:0007669"/>
    <property type="project" value="UniProtKB-ARBA"/>
</dbReference>
<dbReference type="GO" id="GO:0005737">
    <property type="term" value="C:cytoplasm"/>
    <property type="evidence" value="ECO:0007669"/>
    <property type="project" value="UniProtKB-SubCell"/>
</dbReference>
<evidence type="ECO:0000256" key="4">
    <source>
        <dbReference type="ARBA" id="ARBA00022833"/>
    </source>
</evidence>
<dbReference type="FunFam" id="2.60.200.10:FF:000002">
    <property type="entry name" value="Mothers against decapentaplegic homolog"/>
    <property type="match status" value="1"/>
</dbReference>
<reference evidence="13 14" key="1">
    <citation type="journal article" date="2016" name="Nat. Commun.">
        <title>Extremotolerant tardigrade genome and improved radiotolerance of human cultured cells by tardigrade-unique protein.</title>
        <authorList>
            <person name="Hashimoto T."/>
            <person name="Horikawa D.D."/>
            <person name="Saito Y."/>
            <person name="Kuwahara H."/>
            <person name="Kozuka-Hata H."/>
            <person name="Shin-I T."/>
            <person name="Minakuchi Y."/>
            <person name="Ohishi K."/>
            <person name="Motoyama A."/>
            <person name="Aizu T."/>
            <person name="Enomoto A."/>
            <person name="Kondo K."/>
            <person name="Tanaka S."/>
            <person name="Hara Y."/>
            <person name="Koshikawa S."/>
            <person name="Sagara H."/>
            <person name="Miura T."/>
            <person name="Yokobori S."/>
            <person name="Miyagawa K."/>
            <person name="Suzuki Y."/>
            <person name="Kubo T."/>
            <person name="Oyama M."/>
            <person name="Kohara Y."/>
            <person name="Fujiyama A."/>
            <person name="Arakawa K."/>
            <person name="Katayama T."/>
            <person name="Toyoda A."/>
            <person name="Kunieda T."/>
        </authorList>
    </citation>
    <scope>NUCLEOTIDE SEQUENCE [LARGE SCALE GENOMIC DNA]</scope>
    <source>
        <strain evidence="13 14">YOKOZUNA-1</strain>
    </source>
</reference>
<evidence type="ECO:0000256" key="2">
    <source>
        <dbReference type="ARBA" id="ARBA00022490"/>
    </source>
</evidence>
<comment type="subcellular location">
    <subcellularLocation>
        <location evidence="9">Cytoplasm</location>
    </subcellularLocation>
    <subcellularLocation>
        <location evidence="9">Nucleus</location>
    </subcellularLocation>
</comment>
<dbReference type="EMBL" id="BDGG01000002">
    <property type="protein sequence ID" value="GAU93706.1"/>
    <property type="molecule type" value="Genomic_DNA"/>
</dbReference>
<evidence type="ECO:0000313" key="13">
    <source>
        <dbReference type="EMBL" id="GAU93706.1"/>
    </source>
</evidence>
<feature type="domain" description="MH2" evidence="12">
    <location>
        <begin position="310"/>
        <end position="536"/>
    </location>
</feature>
<evidence type="ECO:0000256" key="6">
    <source>
        <dbReference type="ARBA" id="ARBA00023125"/>
    </source>
</evidence>
<evidence type="ECO:0000313" key="14">
    <source>
        <dbReference type="Proteomes" id="UP000186922"/>
    </source>
</evidence>
<dbReference type="Proteomes" id="UP000186922">
    <property type="component" value="Unassembled WGS sequence"/>
</dbReference>
<dbReference type="PANTHER" id="PTHR13703:SF45">
    <property type="entry name" value="MOTHERS AGAINST DECAPENTAPLEGIC HOMOLOG"/>
    <property type="match status" value="1"/>
</dbReference>
<dbReference type="GO" id="GO:0060395">
    <property type="term" value="P:SMAD protein signal transduction"/>
    <property type="evidence" value="ECO:0007669"/>
    <property type="project" value="TreeGrafter"/>
</dbReference>
<dbReference type="GO" id="GO:0000981">
    <property type="term" value="F:DNA-binding transcription factor activity, RNA polymerase II-specific"/>
    <property type="evidence" value="ECO:0007669"/>
    <property type="project" value="TreeGrafter"/>
</dbReference>
<evidence type="ECO:0000256" key="9">
    <source>
        <dbReference type="RuleBase" id="RU361195"/>
    </source>
</evidence>